<dbReference type="Pfam" id="PF00696">
    <property type="entry name" value="AA_kinase"/>
    <property type="match status" value="1"/>
</dbReference>
<keyword evidence="2" id="KW-0808">Transferase</keyword>
<dbReference type="RefSeq" id="WP_098738455.1">
    <property type="nucleotide sequence ID" value="NZ_PDKW01000042.1"/>
</dbReference>
<keyword evidence="2" id="KW-0418">Kinase</keyword>
<dbReference type="Gene3D" id="3.40.1160.10">
    <property type="entry name" value="Acetylglutamate kinase-like"/>
    <property type="match status" value="1"/>
</dbReference>
<reference evidence="3" key="1">
    <citation type="submission" date="2017-10" db="EMBL/GenBank/DDBJ databases">
        <authorList>
            <person name="Kravchenko I.K."/>
            <person name="Grouzdev D.S."/>
        </authorList>
    </citation>
    <scope>NUCLEOTIDE SEQUENCE [LARGE SCALE GENOMIC DNA]</scope>
    <source>
        <strain evidence="3">B2</strain>
    </source>
</reference>
<accession>A0A2B8BCT8</accession>
<dbReference type="EMBL" id="PDKW01000042">
    <property type="protein sequence ID" value="PGH55741.1"/>
    <property type="molecule type" value="Genomic_DNA"/>
</dbReference>
<dbReference type="InterPro" id="IPR001048">
    <property type="entry name" value="Asp/Glu/Uridylate_kinase"/>
</dbReference>
<dbReference type="InterPro" id="IPR036393">
    <property type="entry name" value="AceGlu_kinase-like_sf"/>
</dbReference>
<feature type="domain" description="Aspartate/glutamate/uridylate kinase" evidence="1">
    <location>
        <begin position="2"/>
        <end position="140"/>
    </location>
</feature>
<keyword evidence="3" id="KW-1185">Reference proteome</keyword>
<proteinExistence type="predicted"/>
<name>A0A2B8BCT8_9PROT</name>
<protein>
    <submittedName>
        <fullName evidence="2">Uridylate kinase</fullName>
    </submittedName>
</protein>
<evidence type="ECO:0000313" key="3">
    <source>
        <dbReference type="Proteomes" id="UP000225379"/>
    </source>
</evidence>
<gene>
    <name evidence="2" type="ORF">CRT60_20960</name>
</gene>
<dbReference type="SUPFAM" id="SSF53633">
    <property type="entry name" value="Carbamate kinase-like"/>
    <property type="match status" value="1"/>
</dbReference>
<dbReference type="GO" id="GO:0016301">
    <property type="term" value="F:kinase activity"/>
    <property type="evidence" value="ECO:0007669"/>
    <property type="project" value="UniProtKB-KW"/>
</dbReference>
<dbReference type="Proteomes" id="UP000225379">
    <property type="component" value="Unassembled WGS sequence"/>
</dbReference>
<dbReference type="AlphaFoldDB" id="A0A2B8BCT8"/>
<comment type="caution">
    <text evidence="2">The sequence shown here is derived from an EMBL/GenBank/DDBJ whole genome shotgun (WGS) entry which is preliminary data.</text>
</comment>
<dbReference type="OrthoDB" id="6683219at2"/>
<evidence type="ECO:0000259" key="1">
    <source>
        <dbReference type="Pfam" id="PF00696"/>
    </source>
</evidence>
<evidence type="ECO:0000313" key="2">
    <source>
        <dbReference type="EMBL" id="PGH55741.1"/>
    </source>
</evidence>
<sequence length="214" mass="23212">MIKIGGSLSDWHRLGTWLDLIARPGHLHPVVIVPGGGPFADAVRDAQDNWRFDDRLAHRMALLAMEQFGLMLHGICPPLQTAATRERLRSLIRARMPAVWLPSAMALDQPEIAESWEVTSDSLAAWLAVELDAAALVLVKSGPCPCAATDAASLARDGLVDAAFPFWRARFAGESWCIHRDNHLLMEEALAGRAAPGCALLSCPEVEPVPSVRA</sequence>
<organism evidence="2 3">
    <name type="scientific">Azospirillum palustre</name>
    <dbReference type="NCBI Taxonomy" id="2044885"/>
    <lineage>
        <taxon>Bacteria</taxon>
        <taxon>Pseudomonadati</taxon>
        <taxon>Pseudomonadota</taxon>
        <taxon>Alphaproteobacteria</taxon>
        <taxon>Rhodospirillales</taxon>
        <taxon>Azospirillaceae</taxon>
        <taxon>Azospirillum</taxon>
    </lineage>
</organism>